<evidence type="ECO:0000313" key="2">
    <source>
        <dbReference type="Proteomes" id="UP000540568"/>
    </source>
</evidence>
<comment type="caution">
    <text evidence="1">The sequence shown here is derived from an EMBL/GenBank/DDBJ whole genome shotgun (WGS) entry which is preliminary data.</text>
</comment>
<gene>
    <name evidence="1" type="ORF">FHX71_001819</name>
</gene>
<proteinExistence type="predicted"/>
<organism evidence="1 2">
    <name type="scientific">Promicromonospora sukumoe</name>
    <dbReference type="NCBI Taxonomy" id="88382"/>
    <lineage>
        <taxon>Bacteria</taxon>
        <taxon>Bacillati</taxon>
        <taxon>Actinomycetota</taxon>
        <taxon>Actinomycetes</taxon>
        <taxon>Micrococcales</taxon>
        <taxon>Promicromonosporaceae</taxon>
        <taxon>Promicromonospora</taxon>
    </lineage>
</organism>
<reference evidence="1 2" key="1">
    <citation type="submission" date="2020-07" db="EMBL/GenBank/DDBJ databases">
        <title>Sequencing the genomes of 1000 actinobacteria strains.</title>
        <authorList>
            <person name="Klenk H.-P."/>
        </authorList>
    </citation>
    <scope>NUCLEOTIDE SEQUENCE [LARGE SCALE GENOMIC DNA]</scope>
    <source>
        <strain evidence="1 2">DSM 44121</strain>
    </source>
</reference>
<sequence length="33" mass="3587">MTLTPAGAREIVIDLVRTGRPSDDVTWSDFPLG</sequence>
<accession>A0A7W3J7U0</accession>
<dbReference type="Proteomes" id="UP000540568">
    <property type="component" value="Unassembled WGS sequence"/>
</dbReference>
<name>A0A7W3J7U0_9MICO</name>
<dbReference type="AlphaFoldDB" id="A0A7W3J7U0"/>
<evidence type="ECO:0000313" key="1">
    <source>
        <dbReference type="EMBL" id="MBA8807877.1"/>
    </source>
</evidence>
<protein>
    <submittedName>
        <fullName evidence="1">Uncharacterized protein</fullName>
    </submittedName>
</protein>
<dbReference type="EMBL" id="JACGWV010000001">
    <property type="protein sequence ID" value="MBA8807877.1"/>
    <property type="molecule type" value="Genomic_DNA"/>
</dbReference>
<keyword evidence="2" id="KW-1185">Reference proteome</keyword>